<evidence type="ECO:0000256" key="2">
    <source>
        <dbReference type="ARBA" id="ARBA00011984"/>
    </source>
</evidence>
<dbReference type="SUPFAM" id="SSF52540">
    <property type="entry name" value="P-loop containing nucleoside triphosphate hydrolases"/>
    <property type="match status" value="1"/>
</dbReference>
<feature type="compositionally biased region" description="Basic and acidic residues" evidence="5">
    <location>
        <begin position="546"/>
        <end position="555"/>
    </location>
</feature>
<dbReference type="Gene3D" id="3.40.50.300">
    <property type="entry name" value="P-loop containing nucleotide triphosphate hydrolases"/>
    <property type="match status" value="2"/>
</dbReference>
<evidence type="ECO:0000313" key="7">
    <source>
        <dbReference type="Proteomes" id="UP001445076"/>
    </source>
</evidence>
<feature type="compositionally biased region" description="Basic residues" evidence="5">
    <location>
        <begin position="425"/>
        <end position="436"/>
    </location>
</feature>
<dbReference type="PANTHER" id="PTHR45704">
    <property type="entry name" value="RAS-LIKE FAMILY MEMBER 11"/>
    <property type="match status" value="1"/>
</dbReference>
<feature type="region of interest" description="Disordered" evidence="5">
    <location>
        <begin position="110"/>
        <end position="135"/>
    </location>
</feature>
<organism evidence="6 7">
    <name type="scientific">Cherax quadricarinatus</name>
    <name type="common">Australian red claw crayfish</name>
    <dbReference type="NCBI Taxonomy" id="27406"/>
    <lineage>
        <taxon>Eukaryota</taxon>
        <taxon>Metazoa</taxon>
        <taxon>Ecdysozoa</taxon>
        <taxon>Arthropoda</taxon>
        <taxon>Crustacea</taxon>
        <taxon>Multicrustacea</taxon>
        <taxon>Malacostraca</taxon>
        <taxon>Eumalacostraca</taxon>
        <taxon>Eucarida</taxon>
        <taxon>Decapoda</taxon>
        <taxon>Pleocyemata</taxon>
        <taxon>Astacidea</taxon>
        <taxon>Parastacoidea</taxon>
        <taxon>Parastacidae</taxon>
        <taxon>Cherax</taxon>
    </lineage>
</organism>
<dbReference type="GO" id="GO:0005525">
    <property type="term" value="F:GTP binding"/>
    <property type="evidence" value="ECO:0007669"/>
    <property type="project" value="InterPro"/>
</dbReference>
<protein>
    <recommendedName>
        <fullName evidence="2">small monomeric GTPase</fullName>
        <ecNumber evidence="2">3.6.5.2</ecNumber>
    </recommendedName>
</protein>
<evidence type="ECO:0000256" key="1">
    <source>
        <dbReference type="ARBA" id="ARBA00008344"/>
    </source>
</evidence>
<dbReference type="Pfam" id="PF00071">
    <property type="entry name" value="Ras"/>
    <property type="match status" value="1"/>
</dbReference>
<evidence type="ECO:0000256" key="4">
    <source>
        <dbReference type="ARBA" id="ARBA00048098"/>
    </source>
</evidence>
<accession>A0AAW0X5U2</accession>
<dbReference type="AlphaFoldDB" id="A0AAW0X5U2"/>
<evidence type="ECO:0000313" key="6">
    <source>
        <dbReference type="EMBL" id="KAK8735091.1"/>
    </source>
</evidence>
<feature type="compositionally biased region" description="Basic and acidic residues" evidence="5">
    <location>
        <begin position="465"/>
        <end position="496"/>
    </location>
</feature>
<gene>
    <name evidence="6" type="ORF">OTU49_005484</name>
</gene>
<feature type="compositionally biased region" description="Basic and acidic residues" evidence="5">
    <location>
        <begin position="563"/>
        <end position="602"/>
    </location>
</feature>
<evidence type="ECO:0000256" key="3">
    <source>
        <dbReference type="ARBA" id="ARBA00022801"/>
    </source>
</evidence>
<feature type="region of interest" description="Disordered" evidence="5">
    <location>
        <begin position="425"/>
        <end position="605"/>
    </location>
</feature>
<dbReference type="InterPro" id="IPR027417">
    <property type="entry name" value="P-loop_NTPase"/>
</dbReference>
<dbReference type="InterPro" id="IPR001806">
    <property type="entry name" value="Small_GTPase"/>
</dbReference>
<comment type="caution">
    <text evidence="6">The sequence shown here is derived from an EMBL/GenBank/DDBJ whole genome shotgun (WGS) entry which is preliminary data.</text>
</comment>
<comment type="catalytic activity">
    <reaction evidence="4">
        <text>GTP + H2O = GDP + phosphate + H(+)</text>
        <dbReference type="Rhea" id="RHEA:19669"/>
        <dbReference type="ChEBI" id="CHEBI:15377"/>
        <dbReference type="ChEBI" id="CHEBI:15378"/>
        <dbReference type="ChEBI" id="CHEBI:37565"/>
        <dbReference type="ChEBI" id="CHEBI:43474"/>
        <dbReference type="ChEBI" id="CHEBI:58189"/>
        <dbReference type="EC" id="3.6.5.2"/>
    </reaction>
</comment>
<sequence length="720" mass="81569">MVDHEAARLQLLDAATAQTPHQILRHLAWADAFIVVYDVTSRTSFVHARQLLHILHTHIPAVSYTHAAGDNDANTANALDINPQSTHDIQLRSGSNECPVSAHIPYVLQSHDTSAPDSHGTHTVNSPNTQSSYKQSTVSRCDLNTHFLSSHDIHIKDGQDSCVQGDNNTPVWSNHDVSKSNAKRFHQSNHTHLNYSHLPCQSSTASHTGSSCRYCSARSSSMVINAEESSRDIHQPYCRALNYIPHTGTSSQSVSHSSHHPNNYSLSINNRQVDSHCHNSNMHGLHIYRHQYQGNPRYASKQNKMTDKHINHNYINHQHNSREQFPTTYDCVICHDPIGSQNFINPAGLNLLHSRVLDADTPSDHSDTGIKNLKKQVHLSKTSFLKQSECMNRSVTYVNEFPVQSCHRDPRSNHGQQRIHCLHHTQQRRHTHRQNHLRHDIPSYSYQRGYNSNHNHSASNSFDSSHQRDCNQDHSHPRSHSPDYSHVRGQDKDQSHLQHCTNNNHKSHGADRNHLKSYSSDHSPPKDHNPDHNHSRGYNPKHSRVKDHNLDHSYARDSNPGHSDQRDDSRDHSDARDSSPEPSFQREDSPDNYYSKDDSPDHKHLRGHTTLLLGNKRDLEHFRCVFTDEGEALSLEFSCQFYEVSAADSMLGVHLAFHSLLKEARALQFIRRLPQPSPKVSKSVLLSSAVSKVIGNFFTRTGAVPNKGSQITFDKLAQKC</sequence>
<evidence type="ECO:0000256" key="5">
    <source>
        <dbReference type="SAM" id="MobiDB-lite"/>
    </source>
</evidence>
<dbReference type="Proteomes" id="UP001445076">
    <property type="component" value="Unassembled WGS sequence"/>
</dbReference>
<keyword evidence="3" id="KW-0378">Hydrolase</keyword>
<comment type="similarity">
    <text evidence="1">Belongs to the small GTPase superfamily. Ras family.</text>
</comment>
<proteinExistence type="inferred from homology"/>
<feature type="compositionally biased region" description="Low complexity" evidence="5">
    <location>
        <begin position="451"/>
        <end position="464"/>
    </location>
</feature>
<keyword evidence="7" id="KW-1185">Reference proteome</keyword>
<feature type="compositionally biased region" description="Basic and acidic residues" evidence="5">
    <location>
        <begin position="523"/>
        <end position="534"/>
    </location>
</feature>
<reference evidence="6 7" key="1">
    <citation type="journal article" date="2024" name="BMC Genomics">
        <title>Genome assembly of redclaw crayfish (Cherax quadricarinatus) provides insights into its immune adaptation and hypoxia tolerance.</title>
        <authorList>
            <person name="Liu Z."/>
            <person name="Zheng J."/>
            <person name="Li H."/>
            <person name="Fang K."/>
            <person name="Wang S."/>
            <person name="He J."/>
            <person name="Zhou D."/>
            <person name="Weng S."/>
            <person name="Chi M."/>
            <person name="Gu Z."/>
            <person name="He J."/>
            <person name="Li F."/>
            <person name="Wang M."/>
        </authorList>
    </citation>
    <scope>NUCLEOTIDE SEQUENCE [LARGE SCALE GENOMIC DNA]</scope>
    <source>
        <strain evidence="6">ZL_2023a</strain>
    </source>
</reference>
<dbReference type="EC" id="3.6.5.2" evidence="2"/>
<dbReference type="GO" id="GO:0003925">
    <property type="term" value="F:G protein activity"/>
    <property type="evidence" value="ECO:0007669"/>
    <property type="project" value="UniProtKB-EC"/>
</dbReference>
<dbReference type="InterPro" id="IPR051065">
    <property type="entry name" value="Ras-related_GTPase"/>
</dbReference>
<dbReference type="EMBL" id="JARKIK010000048">
    <property type="protein sequence ID" value="KAK8735091.1"/>
    <property type="molecule type" value="Genomic_DNA"/>
</dbReference>
<name>A0AAW0X5U2_CHEQU</name>